<sequence length="97" mass="10826">MPNPDLRPGSDAEWQELLARLRRQPPPEPRPFFYARVQARLQAERTRPLPWLASWLRRPAYVVLLAALLLAVSGDGTALRAAPVASHPGQLSPTPTR</sequence>
<reference evidence="2" key="1">
    <citation type="journal article" date="2019" name="Int. J. Syst. Evol. Microbiol.">
        <title>The Global Catalogue of Microorganisms (GCM) 10K type strain sequencing project: providing services to taxonomists for standard genome sequencing and annotation.</title>
        <authorList>
            <consortium name="The Broad Institute Genomics Platform"/>
            <consortium name="The Broad Institute Genome Sequencing Center for Infectious Disease"/>
            <person name="Wu L."/>
            <person name="Ma J."/>
        </authorList>
    </citation>
    <scope>NUCLEOTIDE SEQUENCE [LARGE SCALE GENOMIC DNA]</scope>
    <source>
        <strain evidence="2">JCM 17841</strain>
    </source>
</reference>
<dbReference type="Proteomes" id="UP001501243">
    <property type="component" value="Unassembled WGS sequence"/>
</dbReference>
<evidence type="ECO:0000313" key="1">
    <source>
        <dbReference type="EMBL" id="GAA4507870.1"/>
    </source>
</evidence>
<organism evidence="1 2">
    <name type="scientific">Hymenobacter ginsengisoli</name>
    <dbReference type="NCBI Taxonomy" id="1051626"/>
    <lineage>
        <taxon>Bacteria</taxon>
        <taxon>Pseudomonadati</taxon>
        <taxon>Bacteroidota</taxon>
        <taxon>Cytophagia</taxon>
        <taxon>Cytophagales</taxon>
        <taxon>Hymenobacteraceae</taxon>
        <taxon>Hymenobacter</taxon>
    </lineage>
</organism>
<evidence type="ECO:0000313" key="2">
    <source>
        <dbReference type="Proteomes" id="UP001501243"/>
    </source>
</evidence>
<accession>A0ABP8QRL3</accession>
<dbReference type="EMBL" id="BAABGQ010000012">
    <property type="protein sequence ID" value="GAA4507870.1"/>
    <property type="molecule type" value="Genomic_DNA"/>
</dbReference>
<comment type="caution">
    <text evidence="1">The sequence shown here is derived from an EMBL/GenBank/DDBJ whole genome shotgun (WGS) entry which is preliminary data.</text>
</comment>
<name>A0ABP8QRL3_9BACT</name>
<gene>
    <name evidence="1" type="ORF">GCM10023172_39170</name>
</gene>
<evidence type="ECO:0008006" key="3">
    <source>
        <dbReference type="Google" id="ProtNLM"/>
    </source>
</evidence>
<protein>
    <recommendedName>
        <fullName evidence="3">FecR N-terminal domain-containing protein</fullName>
    </recommendedName>
</protein>
<proteinExistence type="predicted"/>
<keyword evidence="2" id="KW-1185">Reference proteome</keyword>
<dbReference type="RefSeq" id="WP_208132785.1">
    <property type="nucleotide sequence ID" value="NZ_BAABGQ010000012.1"/>
</dbReference>